<evidence type="ECO:0000313" key="2">
    <source>
        <dbReference type="EMBL" id="MFC4292380.1"/>
    </source>
</evidence>
<name>A0ABV8RGJ9_9SPHN</name>
<protein>
    <submittedName>
        <fullName evidence="2">TorF family putative porin</fullName>
    </submittedName>
</protein>
<evidence type="ECO:0000256" key="1">
    <source>
        <dbReference type="SAM" id="SignalP"/>
    </source>
</evidence>
<dbReference type="NCBIfam" id="TIGR02001">
    <property type="entry name" value="gcw_chp"/>
    <property type="match status" value="1"/>
</dbReference>
<feature type="signal peptide" evidence="1">
    <location>
        <begin position="1"/>
        <end position="27"/>
    </location>
</feature>
<proteinExistence type="predicted"/>
<comment type="caution">
    <text evidence="2">The sequence shown here is derived from an EMBL/GenBank/DDBJ whole genome shotgun (WGS) entry which is preliminary data.</text>
</comment>
<feature type="chain" id="PRO_5045219982" evidence="1">
    <location>
        <begin position="28"/>
        <end position="254"/>
    </location>
</feature>
<dbReference type="Proteomes" id="UP001595887">
    <property type="component" value="Unassembled WGS sequence"/>
</dbReference>
<dbReference type="Pfam" id="PF09694">
    <property type="entry name" value="Gcw_chp"/>
    <property type="match status" value="1"/>
</dbReference>
<keyword evidence="1" id="KW-0732">Signal</keyword>
<keyword evidence="3" id="KW-1185">Reference proteome</keyword>
<dbReference type="InterPro" id="IPR010239">
    <property type="entry name" value="CHP02001"/>
</dbReference>
<gene>
    <name evidence="2" type="ORF">ACFOWX_08120</name>
</gene>
<dbReference type="RefSeq" id="WP_381423022.1">
    <property type="nucleotide sequence ID" value="NZ_JBHSDH010000013.1"/>
</dbReference>
<reference evidence="3" key="1">
    <citation type="journal article" date="2019" name="Int. J. Syst. Evol. Microbiol.">
        <title>The Global Catalogue of Microorganisms (GCM) 10K type strain sequencing project: providing services to taxonomists for standard genome sequencing and annotation.</title>
        <authorList>
            <consortium name="The Broad Institute Genomics Platform"/>
            <consortium name="The Broad Institute Genome Sequencing Center for Infectious Disease"/>
            <person name="Wu L."/>
            <person name="Ma J."/>
        </authorList>
    </citation>
    <scope>NUCLEOTIDE SEQUENCE [LARGE SCALE GENOMIC DNA]</scope>
    <source>
        <strain evidence="3">CECT 8531</strain>
    </source>
</reference>
<accession>A0ABV8RGJ9</accession>
<sequence length="254" mass="26294">MRNSLPKKTLLGLSALLMASAAVPAMAQDEAASEESASSITISGSAAVTSDYRFRGVAQSGGDFAIQGSIGASHESGFYVGTWGSSINFAGGTEIDVYGGWSKEVASGLTVDVGMTYYIYPDAGVATGPTDFFEPYAKISTTIGPVEGVFGVAYAWGGQSALADESNVYVSGDLSTAIPGTPLTATAHLGYSDGDSFLSTLQGTDNNYLDWSVGLDYAITDKLTFGVKYTDTDDAPAQKDFTDSSILATLSVSF</sequence>
<evidence type="ECO:0000313" key="3">
    <source>
        <dbReference type="Proteomes" id="UP001595887"/>
    </source>
</evidence>
<dbReference type="EMBL" id="JBHSDH010000013">
    <property type="protein sequence ID" value="MFC4292380.1"/>
    <property type="molecule type" value="Genomic_DNA"/>
</dbReference>
<organism evidence="2 3">
    <name type="scientific">Sphingorhabdus arenilitoris</name>
    <dbReference type="NCBI Taxonomy" id="1490041"/>
    <lineage>
        <taxon>Bacteria</taxon>
        <taxon>Pseudomonadati</taxon>
        <taxon>Pseudomonadota</taxon>
        <taxon>Alphaproteobacteria</taxon>
        <taxon>Sphingomonadales</taxon>
        <taxon>Sphingomonadaceae</taxon>
        <taxon>Sphingorhabdus</taxon>
    </lineage>
</organism>